<dbReference type="InterPro" id="IPR010035">
    <property type="entry name" value="Thi_S"/>
</dbReference>
<dbReference type="InterPro" id="IPR003749">
    <property type="entry name" value="ThiS/MoaD-like"/>
</dbReference>
<evidence type="ECO:0000313" key="2">
    <source>
        <dbReference type="Proteomes" id="UP000285456"/>
    </source>
</evidence>
<sequence length="67" mass="7616">MKFQLNGKQVELPEVVDSVGELLAHYQLQSRIAVVEVNKEIVMKEEYETKRLFNGDIVEIIHFVGGG</sequence>
<comment type="caution">
    <text evidence="1">The sequence shown here is derived from an EMBL/GenBank/DDBJ whole genome shotgun (WGS) entry which is preliminary data.</text>
</comment>
<dbReference type="CDD" id="cd00565">
    <property type="entry name" value="Ubl_ThiS"/>
    <property type="match status" value="1"/>
</dbReference>
<reference evidence="1 2" key="1">
    <citation type="journal article" date="2007" name="Int. J. Syst. Evol. Microbiol.">
        <title>Oceanobacillus profundus sp. nov., isolated from a deep-sea sediment core.</title>
        <authorList>
            <person name="Kim Y.G."/>
            <person name="Choi D.H."/>
            <person name="Hyun S."/>
            <person name="Cho B.C."/>
        </authorList>
    </citation>
    <scope>NUCLEOTIDE SEQUENCE [LARGE SCALE GENOMIC DNA]</scope>
    <source>
        <strain evidence="1 2">DSM 18246</strain>
    </source>
</reference>
<dbReference type="InterPro" id="IPR016155">
    <property type="entry name" value="Mopterin_synth/thiamin_S_b"/>
</dbReference>
<dbReference type="OrthoDB" id="9798559at2"/>
<dbReference type="EMBL" id="QWEH01000012">
    <property type="protein sequence ID" value="RHW30674.1"/>
    <property type="molecule type" value="Genomic_DNA"/>
</dbReference>
<evidence type="ECO:0000313" key="1">
    <source>
        <dbReference type="EMBL" id="RHW30674.1"/>
    </source>
</evidence>
<dbReference type="Gene3D" id="3.10.20.30">
    <property type="match status" value="1"/>
</dbReference>
<proteinExistence type="predicted"/>
<dbReference type="NCBIfam" id="TIGR01683">
    <property type="entry name" value="thiS"/>
    <property type="match status" value="1"/>
</dbReference>
<organism evidence="1 2">
    <name type="scientific">Oceanobacillus profundus</name>
    <dbReference type="NCBI Taxonomy" id="372463"/>
    <lineage>
        <taxon>Bacteria</taxon>
        <taxon>Bacillati</taxon>
        <taxon>Bacillota</taxon>
        <taxon>Bacilli</taxon>
        <taxon>Bacillales</taxon>
        <taxon>Bacillaceae</taxon>
        <taxon>Oceanobacillus</taxon>
    </lineage>
</organism>
<name>A0A417YDG6_9BACI</name>
<protein>
    <submittedName>
        <fullName evidence="1">Sulfur carrier protein ThiS</fullName>
    </submittedName>
</protein>
<gene>
    <name evidence="1" type="primary">thiS</name>
    <name evidence="1" type="ORF">D1B32_16300</name>
</gene>
<accession>A0A417YDG6</accession>
<dbReference type="PANTHER" id="PTHR34472">
    <property type="entry name" value="SULFUR CARRIER PROTEIN THIS"/>
    <property type="match status" value="1"/>
</dbReference>
<dbReference type="AlphaFoldDB" id="A0A417YDG6"/>
<dbReference type="Pfam" id="PF02597">
    <property type="entry name" value="ThiS"/>
    <property type="match status" value="1"/>
</dbReference>
<keyword evidence="2" id="KW-1185">Reference proteome</keyword>
<dbReference type="Proteomes" id="UP000285456">
    <property type="component" value="Unassembled WGS sequence"/>
</dbReference>
<dbReference type="PANTHER" id="PTHR34472:SF1">
    <property type="entry name" value="SULFUR CARRIER PROTEIN THIS"/>
    <property type="match status" value="1"/>
</dbReference>
<dbReference type="SUPFAM" id="SSF54285">
    <property type="entry name" value="MoaD/ThiS"/>
    <property type="match status" value="1"/>
</dbReference>
<dbReference type="RefSeq" id="WP_118889920.1">
    <property type="nucleotide sequence ID" value="NZ_PHUT01000012.1"/>
</dbReference>
<dbReference type="InterPro" id="IPR012675">
    <property type="entry name" value="Beta-grasp_dom_sf"/>
</dbReference>